<dbReference type="PANTHER" id="PTHR11851:SF190">
    <property type="entry name" value="MITOCHONDRIAL-PROCESSING PEPTIDASE SUBUNIT ALPHA"/>
    <property type="match status" value="1"/>
</dbReference>
<dbReference type="InterPro" id="IPR050361">
    <property type="entry name" value="MPP/UQCRC_Complex"/>
</dbReference>
<accession>A0AAV5KTS1</accession>
<feature type="region of interest" description="Disordered" evidence="1">
    <location>
        <begin position="149"/>
        <end position="169"/>
    </location>
</feature>
<evidence type="ECO:0000313" key="4">
    <source>
        <dbReference type="Proteomes" id="UP001054252"/>
    </source>
</evidence>
<name>A0AAV5KTS1_9ROSI</name>
<organism evidence="3 4">
    <name type="scientific">Rubroshorea leprosula</name>
    <dbReference type="NCBI Taxonomy" id="152421"/>
    <lineage>
        <taxon>Eukaryota</taxon>
        <taxon>Viridiplantae</taxon>
        <taxon>Streptophyta</taxon>
        <taxon>Embryophyta</taxon>
        <taxon>Tracheophyta</taxon>
        <taxon>Spermatophyta</taxon>
        <taxon>Magnoliopsida</taxon>
        <taxon>eudicotyledons</taxon>
        <taxon>Gunneridae</taxon>
        <taxon>Pentapetalae</taxon>
        <taxon>rosids</taxon>
        <taxon>malvids</taxon>
        <taxon>Malvales</taxon>
        <taxon>Dipterocarpaceae</taxon>
        <taxon>Rubroshorea</taxon>
    </lineage>
</organism>
<gene>
    <name evidence="3" type="ORF">SLEP1_g37172</name>
</gene>
<dbReference type="GO" id="GO:0046872">
    <property type="term" value="F:metal ion binding"/>
    <property type="evidence" value="ECO:0007669"/>
    <property type="project" value="InterPro"/>
</dbReference>
<dbReference type="EMBL" id="BPVZ01000078">
    <property type="protein sequence ID" value="GKV28077.1"/>
    <property type="molecule type" value="Genomic_DNA"/>
</dbReference>
<comment type="caution">
    <text evidence="3">The sequence shown here is derived from an EMBL/GenBank/DDBJ whole genome shotgun (WGS) entry which is preliminary data.</text>
</comment>
<sequence>MAFKSTINRSHLRVVREVEAIGGNAQALASRKQMGCTFDALKTYGPPMVKLRIDCVRHPASLHWKVSEQQLHKVKAEIIEASNNHRSLLLEAIHSASYSWDLANPLLAPESAINILNSTILEEFVVISLRKPDISVLFRQLHHPTLLKSSAASTPENPEDVSSGKTLQRSTPSADMYLHMELLSVAVPLLSDLPKILCPVEPQFVYVGSDYHCQADSRDATHFAIAFELPGGWQKDKEAMALTVL</sequence>
<feature type="domain" description="Peptidase M16 N-terminal" evidence="2">
    <location>
        <begin position="1"/>
        <end position="110"/>
    </location>
</feature>
<dbReference type="SUPFAM" id="SSF63411">
    <property type="entry name" value="LuxS/MPP-like metallohydrolase"/>
    <property type="match status" value="1"/>
</dbReference>
<dbReference type="AlphaFoldDB" id="A0AAV5KTS1"/>
<protein>
    <recommendedName>
        <fullName evidence="2">Peptidase M16 N-terminal domain-containing protein</fullName>
    </recommendedName>
</protein>
<keyword evidence="4" id="KW-1185">Reference proteome</keyword>
<dbReference type="Pfam" id="PF00675">
    <property type="entry name" value="Peptidase_M16"/>
    <property type="match status" value="1"/>
</dbReference>
<dbReference type="Proteomes" id="UP001054252">
    <property type="component" value="Unassembled WGS sequence"/>
</dbReference>
<dbReference type="InterPro" id="IPR011249">
    <property type="entry name" value="Metalloenz_LuxS/M16"/>
</dbReference>
<dbReference type="Gene3D" id="3.30.830.10">
    <property type="entry name" value="Metalloenzyme, LuxS/M16 peptidase-like"/>
    <property type="match status" value="1"/>
</dbReference>
<evidence type="ECO:0000313" key="3">
    <source>
        <dbReference type="EMBL" id="GKV28077.1"/>
    </source>
</evidence>
<evidence type="ECO:0000256" key="1">
    <source>
        <dbReference type="SAM" id="MobiDB-lite"/>
    </source>
</evidence>
<proteinExistence type="predicted"/>
<reference evidence="3 4" key="1">
    <citation type="journal article" date="2021" name="Commun. Biol.">
        <title>The genome of Shorea leprosula (Dipterocarpaceae) highlights the ecological relevance of drought in aseasonal tropical rainforests.</title>
        <authorList>
            <person name="Ng K.K.S."/>
            <person name="Kobayashi M.J."/>
            <person name="Fawcett J.A."/>
            <person name="Hatakeyama M."/>
            <person name="Paape T."/>
            <person name="Ng C.H."/>
            <person name="Ang C.C."/>
            <person name="Tnah L.H."/>
            <person name="Lee C.T."/>
            <person name="Nishiyama T."/>
            <person name="Sese J."/>
            <person name="O'Brien M.J."/>
            <person name="Copetti D."/>
            <person name="Mohd Noor M.I."/>
            <person name="Ong R.C."/>
            <person name="Putra M."/>
            <person name="Sireger I.Z."/>
            <person name="Indrioko S."/>
            <person name="Kosugi Y."/>
            <person name="Izuno A."/>
            <person name="Isagi Y."/>
            <person name="Lee S.L."/>
            <person name="Shimizu K.K."/>
        </authorList>
    </citation>
    <scope>NUCLEOTIDE SEQUENCE [LARGE SCALE GENOMIC DNA]</scope>
    <source>
        <strain evidence="3">214</strain>
    </source>
</reference>
<dbReference type="InterPro" id="IPR011765">
    <property type="entry name" value="Pept_M16_N"/>
</dbReference>
<evidence type="ECO:0000259" key="2">
    <source>
        <dbReference type="Pfam" id="PF00675"/>
    </source>
</evidence>
<dbReference type="GO" id="GO:0005739">
    <property type="term" value="C:mitochondrion"/>
    <property type="evidence" value="ECO:0007669"/>
    <property type="project" value="TreeGrafter"/>
</dbReference>
<dbReference type="PANTHER" id="PTHR11851">
    <property type="entry name" value="METALLOPROTEASE"/>
    <property type="match status" value="1"/>
</dbReference>